<dbReference type="Proteomes" id="UP000288943">
    <property type="component" value="Chromosome"/>
</dbReference>
<name>A0A410WZF4_9BACL</name>
<dbReference type="AlphaFoldDB" id="A0A410WZF4"/>
<dbReference type="KEGG" id="pchi:PC41400_20125"/>
<proteinExistence type="predicted"/>
<dbReference type="OrthoDB" id="2601403at2"/>
<dbReference type="EMBL" id="CP026520">
    <property type="protein sequence ID" value="QAV19839.1"/>
    <property type="molecule type" value="Genomic_DNA"/>
</dbReference>
<evidence type="ECO:0000313" key="2">
    <source>
        <dbReference type="Proteomes" id="UP000288943"/>
    </source>
</evidence>
<evidence type="ECO:0000313" key="1">
    <source>
        <dbReference type="EMBL" id="QAV19839.1"/>
    </source>
</evidence>
<protein>
    <submittedName>
        <fullName evidence="1">Uncharacterized protein</fullName>
    </submittedName>
</protein>
<accession>A0A410WZF4</accession>
<reference evidence="1 2" key="1">
    <citation type="submission" date="2018-01" db="EMBL/GenBank/DDBJ databases">
        <title>The whole genome sequencing and assembly of Paenibacillus chitinolyticus KCCM 41400 strain.</title>
        <authorList>
            <person name="Kim J.-Y."/>
            <person name="Park M.-K."/>
            <person name="Lee Y.-J."/>
            <person name="Yi H."/>
            <person name="Bahn Y.-S."/>
            <person name="Kim J.F."/>
            <person name="Lee D.-W."/>
        </authorList>
    </citation>
    <scope>NUCLEOTIDE SEQUENCE [LARGE SCALE GENOMIC DNA]</scope>
    <source>
        <strain evidence="1 2">KCCM 41400</strain>
    </source>
</reference>
<organism evidence="1 2">
    <name type="scientific">Paenibacillus chitinolyticus</name>
    <dbReference type="NCBI Taxonomy" id="79263"/>
    <lineage>
        <taxon>Bacteria</taxon>
        <taxon>Bacillati</taxon>
        <taxon>Bacillota</taxon>
        <taxon>Bacilli</taxon>
        <taxon>Bacillales</taxon>
        <taxon>Paenibacillaceae</taxon>
        <taxon>Paenibacillus</taxon>
    </lineage>
</organism>
<sequence length="157" mass="17347">MFMERREEPVILFQASLSLVVSAANKSQAAETAAFLLNRESIDLSPVQMVNGQGEKAEFRMESVDAVEWTRVEDIREGGRFKVYGTIRLKLRAGSPENYASVIRAGLSGYHLPRSVIHDHTVWVIPTNCGPAFACVLDEKTSWKPAVQEPAMLVAVG</sequence>
<gene>
    <name evidence="1" type="ORF">PC41400_20125</name>
</gene>